<sequence>MNSVSHGDAMESIPTVMEDESDDSSQNGRGMRIKKMTLILQSSFKNPEKRRKLHNVDAAVLQYQNQVDATVLQYQNQKLGQQSELFEDLILLGIMLILLEIPTLSVGSIPSCPLEDIFLCRLLQRNSIPRDGANGSINYIKKALASRQASTRGLMKLLEDAIDALRDKLEDIAQALQGNQSAEDVIFQLHKLNDLMKEEAGHLHEGIDVLHLKHKQYADEIQTCFNNHSVDQSEIKRLAGELKESIAELEESRRKLINQKMQKIRASGVQVPPVPVLGVANGLCLLKSLQIRLSG</sequence>
<dbReference type="PANTHER" id="PTHR23163">
    <property type="entry name" value="RING FINGER PROTEIN-RELATED"/>
    <property type="match status" value="1"/>
</dbReference>
<keyword evidence="6" id="KW-0156">Chromatin regulator</keyword>
<comment type="subcellular location">
    <subcellularLocation>
        <location evidence="1 6">Nucleus</location>
    </subcellularLocation>
</comment>
<dbReference type="OrthoDB" id="10266039at2759"/>
<dbReference type="GO" id="GO:0006325">
    <property type="term" value="P:chromatin organization"/>
    <property type="evidence" value="ECO:0007669"/>
    <property type="project" value="UniProtKB-KW"/>
</dbReference>
<evidence type="ECO:0000313" key="9">
    <source>
        <dbReference type="EMBL" id="CAA2992289.1"/>
    </source>
</evidence>
<evidence type="ECO:0000256" key="7">
    <source>
        <dbReference type="SAM" id="Coils"/>
    </source>
</evidence>
<organism evidence="9 10">
    <name type="scientific">Olea europaea subsp. europaea</name>
    <dbReference type="NCBI Taxonomy" id="158383"/>
    <lineage>
        <taxon>Eukaryota</taxon>
        <taxon>Viridiplantae</taxon>
        <taxon>Streptophyta</taxon>
        <taxon>Embryophyta</taxon>
        <taxon>Tracheophyta</taxon>
        <taxon>Spermatophyta</taxon>
        <taxon>Magnoliopsida</taxon>
        <taxon>eudicotyledons</taxon>
        <taxon>Gunneridae</taxon>
        <taxon>Pentapetalae</taxon>
        <taxon>asterids</taxon>
        <taxon>lamiids</taxon>
        <taxon>Lamiales</taxon>
        <taxon>Oleaceae</taxon>
        <taxon>Oleeae</taxon>
        <taxon>Olea</taxon>
    </lineage>
</organism>
<dbReference type="GO" id="GO:0016567">
    <property type="term" value="P:protein ubiquitination"/>
    <property type="evidence" value="ECO:0007669"/>
    <property type="project" value="UniProtKB-UniRule"/>
</dbReference>
<keyword evidence="4 6" id="KW-0862">Zinc</keyword>
<dbReference type="InterPro" id="IPR013956">
    <property type="entry name" value="E3_ubiquit_lig_Bre1"/>
</dbReference>
<dbReference type="GO" id="GO:0061630">
    <property type="term" value="F:ubiquitin protein ligase activity"/>
    <property type="evidence" value="ECO:0007669"/>
    <property type="project" value="UniProtKB-EC"/>
</dbReference>
<comment type="caution">
    <text evidence="9">The sequence shown here is derived from an EMBL/GenBank/DDBJ whole genome shotgun (WGS) entry which is preliminary data.</text>
</comment>
<keyword evidence="10" id="KW-1185">Reference proteome</keyword>
<evidence type="ECO:0000256" key="4">
    <source>
        <dbReference type="ARBA" id="ARBA00022833"/>
    </source>
</evidence>
<comment type="catalytic activity">
    <reaction evidence="6">
        <text>S-ubiquitinyl-[E2 ubiquitin-conjugating enzyme]-L-cysteine + [acceptor protein]-L-lysine = [E2 ubiquitin-conjugating enzyme]-L-cysteine + N(6)-ubiquitinyl-[acceptor protein]-L-lysine.</text>
        <dbReference type="EC" id="2.3.2.27"/>
    </reaction>
</comment>
<evidence type="ECO:0000313" key="10">
    <source>
        <dbReference type="Proteomes" id="UP000594638"/>
    </source>
</evidence>
<reference evidence="9 10" key="1">
    <citation type="submission" date="2019-12" db="EMBL/GenBank/DDBJ databases">
        <authorList>
            <person name="Alioto T."/>
            <person name="Alioto T."/>
            <person name="Gomez Garrido J."/>
        </authorList>
    </citation>
    <scope>NUCLEOTIDE SEQUENCE [LARGE SCALE GENOMIC DNA]</scope>
</reference>
<comment type="similarity">
    <text evidence="6">Belongs to the BRE1 family.</text>
</comment>
<feature type="coiled-coil region" evidence="7">
    <location>
        <begin position="232"/>
        <end position="266"/>
    </location>
</feature>
<dbReference type="EC" id="2.3.2.27" evidence="6"/>
<dbReference type="GO" id="GO:0008270">
    <property type="term" value="F:zinc ion binding"/>
    <property type="evidence" value="ECO:0007669"/>
    <property type="project" value="UniProtKB-KW"/>
</dbReference>
<keyword evidence="3 6" id="KW-0863">Zinc-finger</keyword>
<evidence type="ECO:0000256" key="6">
    <source>
        <dbReference type="RuleBase" id="RU365038"/>
    </source>
</evidence>
<evidence type="ECO:0000256" key="1">
    <source>
        <dbReference type="ARBA" id="ARBA00004123"/>
    </source>
</evidence>
<dbReference type="PANTHER" id="PTHR23163:SF8">
    <property type="entry name" value="E3 UBIQUITIN-PROTEIN LIGASE BRE1-LIKE 2"/>
    <property type="match status" value="1"/>
</dbReference>
<evidence type="ECO:0000256" key="2">
    <source>
        <dbReference type="ARBA" id="ARBA00022723"/>
    </source>
</evidence>
<proteinExistence type="inferred from homology"/>
<keyword evidence="2 6" id="KW-0479">Metal-binding</keyword>
<gene>
    <name evidence="9" type="ORF">OLEA9_A072536</name>
</gene>
<dbReference type="Proteomes" id="UP000594638">
    <property type="component" value="Unassembled WGS sequence"/>
</dbReference>
<protein>
    <recommendedName>
        <fullName evidence="6">E3 ubiquitin protein ligase</fullName>
        <ecNumber evidence="6">2.3.2.27</ecNumber>
    </recommendedName>
</protein>
<dbReference type="EMBL" id="CACTIH010005433">
    <property type="protein sequence ID" value="CAA2992289.1"/>
    <property type="molecule type" value="Genomic_DNA"/>
</dbReference>
<evidence type="ECO:0000256" key="5">
    <source>
        <dbReference type="ARBA" id="ARBA00023242"/>
    </source>
</evidence>
<dbReference type="GO" id="GO:0033503">
    <property type="term" value="C:HULC complex"/>
    <property type="evidence" value="ECO:0007669"/>
    <property type="project" value="TreeGrafter"/>
</dbReference>
<keyword evidence="5 6" id="KW-0539">Nucleus</keyword>
<evidence type="ECO:0000256" key="3">
    <source>
        <dbReference type="ARBA" id="ARBA00022771"/>
    </source>
</evidence>
<keyword evidence="6" id="KW-0808">Transferase</keyword>
<dbReference type="GO" id="GO:0005634">
    <property type="term" value="C:nucleus"/>
    <property type="evidence" value="ECO:0007669"/>
    <property type="project" value="UniProtKB-SubCell"/>
</dbReference>
<feature type="region of interest" description="Disordered" evidence="8">
    <location>
        <begin position="1"/>
        <end position="28"/>
    </location>
</feature>
<comment type="pathway">
    <text evidence="6">Protein modification; protein ubiquitination.</text>
</comment>
<keyword evidence="6 7" id="KW-0175">Coiled coil</keyword>
<evidence type="ECO:0000256" key="8">
    <source>
        <dbReference type="SAM" id="MobiDB-lite"/>
    </source>
</evidence>
<dbReference type="Gramene" id="OE9A072536T1">
    <property type="protein sequence ID" value="OE9A072536C1"/>
    <property type="gene ID" value="OE9A072536"/>
</dbReference>
<accession>A0A8S0SKY3</accession>
<keyword evidence="6" id="KW-0833">Ubl conjugation pathway</keyword>
<dbReference type="AlphaFoldDB" id="A0A8S0SKY3"/>
<name>A0A8S0SKY3_OLEEU</name>